<gene>
    <name evidence="2" type="ORF">SCHPADRAFT_945993</name>
</gene>
<evidence type="ECO:0000313" key="3">
    <source>
        <dbReference type="Proteomes" id="UP000053477"/>
    </source>
</evidence>
<organism evidence="2 3">
    <name type="scientific">Schizopora paradoxa</name>
    <dbReference type="NCBI Taxonomy" id="27342"/>
    <lineage>
        <taxon>Eukaryota</taxon>
        <taxon>Fungi</taxon>
        <taxon>Dikarya</taxon>
        <taxon>Basidiomycota</taxon>
        <taxon>Agaricomycotina</taxon>
        <taxon>Agaricomycetes</taxon>
        <taxon>Hymenochaetales</taxon>
        <taxon>Schizoporaceae</taxon>
        <taxon>Schizopora</taxon>
    </lineage>
</organism>
<sequence length="703" mass="80062">MSLKLNTNSKEDVRVLPSDSTTTNESRQQSTSKVVVEARTSRARGSILTRVKAMSNFAGDGGKRDVESVVKKIEQIRRHGETTIFERHADTSISLSDAEIAKLKSLCQKLLQLSGSRYATERYACEEMIRLSIEDPRVHLFLKERKLYPSDSPSFTTRTCCDHARLTIEDASVKVHELWSGLFQISRGLIDGSAQSNDTMAKYLKNKNSLFLDSLKNHKLSFLSARYLRHALKLQDFGNALYFIVNLWHRYMKIAQTDASRPYDKSIVEWSNLDACFQCLPSGVLRTAYAPPAILADLLAQIILGGRAHEVSSVFLMFFGVPEVQFQSVGKQLVRLRFTKISVDATHFRLLPVYHTSLIAALESSSLASLCEADPRLREVIKNTILEHHHLWTEYSDQAGKICKNRYRDLSPETEPFQLNSHLLELLRRQVYSDHALAKFIAASLVSAWPGKDIQIPPDVVSNVEDLVGVLSLPLFDNVPYLRRYHVKETGKMFITSDNLPEPPSVLIKSFKESLIYDFTVDTLPFEGINALWLHVDGRNAPLNVNLPPFLTFHFALISAEDPKEKGNPIYVAAVKVGSTYHFTYATDGSSCVKYTDEIGKERESQDFFILAERKSRDIREDDLTSNVTGRWLPFWPVRDPEYLALSDSAESDDEHLKALLNSFHREMVIQNNNLTKYYSQDVHRRNQTILRTVDRPNQDQRW</sequence>
<name>A0A0H2R5E5_9AGAM</name>
<evidence type="ECO:0000313" key="2">
    <source>
        <dbReference type="EMBL" id="KLO06567.1"/>
    </source>
</evidence>
<dbReference type="Proteomes" id="UP000053477">
    <property type="component" value="Unassembled WGS sequence"/>
</dbReference>
<proteinExistence type="predicted"/>
<protein>
    <submittedName>
        <fullName evidence="2">Uncharacterized protein</fullName>
    </submittedName>
</protein>
<accession>A0A0H2R5E5</accession>
<keyword evidence="3" id="KW-1185">Reference proteome</keyword>
<reference evidence="2 3" key="1">
    <citation type="submission" date="2015-04" db="EMBL/GenBank/DDBJ databases">
        <title>Complete genome sequence of Schizopora paradoxa KUC8140, a cosmopolitan wood degrader in East Asia.</title>
        <authorList>
            <consortium name="DOE Joint Genome Institute"/>
            <person name="Min B."/>
            <person name="Park H."/>
            <person name="Jang Y."/>
            <person name="Kim J.-J."/>
            <person name="Kim K.H."/>
            <person name="Pangilinan J."/>
            <person name="Lipzen A."/>
            <person name="Riley R."/>
            <person name="Grigoriev I.V."/>
            <person name="Spatafora J.W."/>
            <person name="Choi I.-G."/>
        </authorList>
    </citation>
    <scope>NUCLEOTIDE SEQUENCE [LARGE SCALE GENOMIC DNA]</scope>
    <source>
        <strain evidence="2 3">KUC8140</strain>
    </source>
</reference>
<feature type="compositionally biased region" description="Polar residues" evidence="1">
    <location>
        <begin position="18"/>
        <end position="33"/>
    </location>
</feature>
<dbReference type="AlphaFoldDB" id="A0A0H2R5E5"/>
<feature type="region of interest" description="Disordered" evidence="1">
    <location>
        <begin position="1"/>
        <end position="33"/>
    </location>
</feature>
<evidence type="ECO:0000256" key="1">
    <source>
        <dbReference type="SAM" id="MobiDB-lite"/>
    </source>
</evidence>
<dbReference type="EMBL" id="KQ086196">
    <property type="protein sequence ID" value="KLO06567.1"/>
    <property type="molecule type" value="Genomic_DNA"/>
</dbReference>
<dbReference type="InParanoid" id="A0A0H2R5E5"/>